<dbReference type="InterPro" id="IPR011043">
    <property type="entry name" value="Gal_Oxase/kelch_b-propeller"/>
</dbReference>
<dbReference type="AlphaFoldDB" id="A0A1K2HK21"/>
<dbReference type="Proteomes" id="UP000186513">
    <property type="component" value="Unassembled WGS sequence"/>
</dbReference>
<reference evidence="1 2" key="1">
    <citation type="submission" date="2016-11" db="EMBL/GenBank/DDBJ databases">
        <authorList>
            <person name="Jaros S."/>
            <person name="Januszkiewicz K."/>
            <person name="Wedrychowicz H."/>
        </authorList>
    </citation>
    <scope>NUCLEOTIDE SEQUENCE [LARGE SCALE GENOMIC DNA]</scope>
    <source>
        <strain evidence="1 2">DSM 18899</strain>
    </source>
</reference>
<evidence type="ECO:0000313" key="1">
    <source>
        <dbReference type="EMBL" id="SFZ77013.1"/>
    </source>
</evidence>
<gene>
    <name evidence="1" type="ORF">SAMN02745887_02193</name>
</gene>
<sequence length="318" mass="35275">MLSRQILAPHLGGFNIIGCAVRNKDIVYFLAREDYQQAERFQGQADAPDELDLEKRAVSYFRDETPAKAFGHTALHDFDLLWCAISLAPKEQFVCLTLDGLPFAIGSGDAGIEDELAARGALTRIRLVGEHAYAVGTRRVVYRRDGKNQWHNFSNAIPLAKRDEALGFHDIAGFSAQDIYAVGGAGDVWQFDGSRWRQCAFPSNRLLSTVCCGDDGQVYISGQLGSTYMGRNDSWKQINDETLSLPFKDMVWFQDRVWCTSDYGLWWIKDGQLSEADVSAEIKVCAGYLSARDGVLLLAGYGGAAVLDAQGWRVLFHA</sequence>
<dbReference type="EMBL" id="FPKR01000008">
    <property type="protein sequence ID" value="SFZ77013.1"/>
    <property type="molecule type" value="Genomic_DNA"/>
</dbReference>
<accession>A0A1K2HK21</accession>
<proteinExistence type="predicted"/>
<keyword evidence="2" id="KW-1185">Reference proteome</keyword>
<dbReference type="STRING" id="1121279.SAMN02745887_02193"/>
<protein>
    <submittedName>
        <fullName evidence="1">Uncharacterized protein</fullName>
    </submittedName>
</protein>
<organism evidence="1 2">
    <name type="scientific">Chitinimonas taiwanensis DSM 18899</name>
    <dbReference type="NCBI Taxonomy" id="1121279"/>
    <lineage>
        <taxon>Bacteria</taxon>
        <taxon>Pseudomonadati</taxon>
        <taxon>Pseudomonadota</taxon>
        <taxon>Betaproteobacteria</taxon>
        <taxon>Neisseriales</taxon>
        <taxon>Chitinibacteraceae</taxon>
        <taxon>Chitinimonas</taxon>
    </lineage>
</organism>
<evidence type="ECO:0000313" key="2">
    <source>
        <dbReference type="Proteomes" id="UP000186513"/>
    </source>
</evidence>
<name>A0A1K2HK21_9NEIS</name>
<dbReference type="SUPFAM" id="SSF50965">
    <property type="entry name" value="Galactose oxidase, central domain"/>
    <property type="match status" value="1"/>
</dbReference>